<dbReference type="OrthoDB" id="2893324at2759"/>
<dbReference type="Proteomes" id="UP000030151">
    <property type="component" value="Unassembled WGS sequence"/>
</dbReference>
<dbReference type="PANTHER" id="PTHR46082">
    <property type="entry name" value="ATP/GTP-BINDING PROTEIN-RELATED"/>
    <property type="match status" value="1"/>
</dbReference>
<dbReference type="InterPro" id="IPR011990">
    <property type="entry name" value="TPR-like_helical_dom_sf"/>
</dbReference>
<comment type="caution">
    <text evidence="1">The sequence shown here is derived from an EMBL/GenBank/DDBJ whole genome shotgun (WGS) entry which is preliminary data.</text>
</comment>
<dbReference type="Gene3D" id="1.25.40.10">
    <property type="entry name" value="Tetratricopeptide repeat domain"/>
    <property type="match status" value="1"/>
</dbReference>
<dbReference type="Pfam" id="PF15891">
    <property type="entry name" value="Nuc_deoxyri_tr2"/>
    <property type="match status" value="1"/>
</dbReference>
<dbReference type="InterPro" id="IPR039470">
    <property type="entry name" value="Nuc_deoxyri_tr2"/>
</dbReference>
<gene>
    <name evidence="1" type="ORF">X797_010976</name>
</gene>
<dbReference type="AlphaFoldDB" id="A0A014QSW0"/>
<dbReference type="PANTHER" id="PTHR46082:SF11">
    <property type="entry name" value="AAA+ ATPASE DOMAIN-CONTAINING PROTEIN-RELATED"/>
    <property type="match status" value="1"/>
</dbReference>
<reference evidence="1 2" key="1">
    <citation type="submission" date="2014-02" db="EMBL/GenBank/DDBJ databases">
        <title>The genome sequence of the entomopathogenic fungus Metarhizium robertsii ARSEF 2575.</title>
        <authorList>
            <person name="Giuliano Garisto Donzelli B."/>
            <person name="Roe B.A."/>
            <person name="Macmil S.L."/>
            <person name="Krasnoff S.B."/>
            <person name="Gibson D.M."/>
        </authorList>
    </citation>
    <scope>NUCLEOTIDE SEQUENCE [LARGE SCALE GENOMIC DNA]</scope>
    <source>
        <strain evidence="1 2">ARSEF 2575</strain>
    </source>
</reference>
<name>A0A014QSW0_9HYPO</name>
<evidence type="ECO:0000313" key="2">
    <source>
        <dbReference type="Proteomes" id="UP000030151"/>
    </source>
</evidence>
<dbReference type="Pfam" id="PF13374">
    <property type="entry name" value="TPR_10"/>
    <property type="match status" value="3"/>
</dbReference>
<dbReference type="InterPro" id="IPR053137">
    <property type="entry name" value="NLR-like"/>
</dbReference>
<dbReference type="EMBL" id="JELW01000060">
    <property type="protein sequence ID" value="EXU95916.1"/>
    <property type="molecule type" value="Genomic_DNA"/>
</dbReference>
<dbReference type="Gene3D" id="3.40.50.450">
    <property type="match status" value="1"/>
</dbReference>
<dbReference type="Pfam" id="PF13424">
    <property type="entry name" value="TPR_12"/>
    <property type="match status" value="1"/>
</dbReference>
<evidence type="ECO:0000313" key="1">
    <source>
        <dbReference type="EMBL" id="EXU95916.1"/>
    </source>
</evidence>
<proteinExistence type="predicted"/>
<dbReference type="HOGENOM" id="CLU_061223_0_0_1"/>
<sequence length="382" mass="43396">MTNRLPVGLDDGILFTTVSRRLGAAEEQKENVRLKLHTSGVDANPQTARGRLLVNWQFWARVRCNLLAFLRRSEYSDLSQWKEAEKLELQALQLRKRLLGAEHPDTLVGMSNLVYLYNCQGWWNQAERLGKETMTARKKVLGVEHPDTLLSIGNLAHTYNNQGRYREAEELLVQVMNIRIKVLGKDHPHTLRGISNLGVSYHNQGRWDEAEAMQSHVVAARKVLLGPEHFSTLTSMAHLSLTYHSQGRQPEAETLGLQVMELRKKVLGPEHHHTMSPIQRSQIIRAPSEEPVTGIKSVFLAGTTAAVENNGDWRENLSALLSNYPVTIFNPNRPDWDSTWREDINFGPYREQVLWELDKKVAADLVVVYLHPATLAPISLVF</sequence>
<organism evidence="1 2">
    <name type="scientific">Metarhizium robertsii</name>
    <dbReference type="NCBI Taxonomy" id="568076"/>
    <lineage>
        <taxon>Eukaryota</taxon>
        <taxon>Fungi</taxon>
        <taxon>Dikarya</taxon>
        <taxon>Ascomycota</taxon>
        <taxon>Pezizomycotina</taxon>
        <taxon>Sordariomycetes</taxon>
        <taxon>Hypocreomycetidae</taxon>
        <taxon>Hypocreales</taxon>
        <taxon>Clavicipitaceae</taxon>
        <taxon>Metarhizium</taxon>
    </lineage>
</organism>
<accession>A0A014QSW0</accession>
<dbReference type="SUPFAM" id="SSF48452">
    <property type="entry name" value="TPR-like"/>
    <property type="match status" value="2"/>
</dbReference>
<protein>
    <submittedName>
        <fullName evidence="1">Kinesin light chain-like protein</fullName>
    </submittedName>
</protein>